<dbReference type="InterPro" id="IPR047141">
    <property type="entry name" value="Stealth"/>
</dbReference>
<dbReference type="GO" id="GO:0003976">
    <property type="term" value="F:UDP-N-acetylglucosamine-lysosomal-enzyme N-acetylglucosaminephosphotransferase activity"/>
    <property type="evidence" value="ECO:0007669"/>
    <property type="project" value="TreeGrafter"/>
</dbReference>
<comment type="caution">
    <text evidence="7">The sequence shown here is derived from an EMBL/GenBank/DDBJ whole genome shotgun (WGS) entry which is preliminary data.</text>
</comment>
<evidence type="ECO:0000256" key="2">
    <source>
        <dbReference type="ARBA" id="ARBA00022679"/>
    </source>
</evidence>
<dbReference type="GO" id="GO:0005794">
    <property type="term" value="C:Golgi apparatus"/>
    <property type="evidence" value="ECO:0007669"/>
    <property type="project" value="TreeGrafter"/>
</dbReference>
<feature type="domain" description="Stealth protein CR2 conserved region 2" evidence="3">
    <location>
        <begin position="209"/>
        <end position="283"/>
    </location>
</feature>
<dbReference type="InterPro" id="IPR031357">
    <property type="entry name" value="Stealth_CR3"/>
</dbReference>
<feature type="domain" description="Stealth protein CR4 conserved region 4" evidence="6">
    <location>
        <begin position="658"/>
        <end position="700"/>
    </location>
</feature>
<evidence type="ECO:0000259" key="3">
    <source>
        <dbReference type="Pfam" id="PF11380"/>
    </source>
</evidence>
<feature type="domain" description="Stealth protein CR3 conserved region 3" evidence="5">
    <location>
        <begin position="332"/>
        <end position="384"/>
    </location>
</feature>
<name>A0A9P6B7N1_9AGAM</name>
<dbReference type="PANTHER" id="PTHR24045">
    <property type="match status" value="1"/>
</dbReference>
<gene>
    <name evidence="7" type="ORF">BS47DRAFT_1325910</name>
</gene>
<dbReference type="InterPro" id="IPR021520">
    <property type="entry name" value="Stealth_CR2"/>
</dbReference>
<dbReference type="Pfam" id="PF17103">
    <property type="entry name" value="Stealth_CR4"/>
    <property type="match status" value="1"/>
</dbReference>
<proteinExistence type="inferred from homology"/>
<protein>
    <recommendedName>
        <fullName evidence="9">Stealth protein CR3 conserved region 3 domain-containing protein</fullName>
    </recommendedName>
</protein>
<dbReference type="Pfam" id="PF11380">
    <property type="entry name" value="Stealth_CR2"/>
    <property type="match status" value="1"/>
</dbReference>
<dbReference type="Pfam" id="PF17102">
    <property type="entry name" value="Stealth_CR3"/>
    <property type="match status" value="1"/>
</dbReference>
<evidence type="ECO:0000313" key="7">
    <source>
        <dbReference type="EMBL" id="KAF9517786.1"/>
    </source>
</evidence>
<accession>A0A9P6B7N1</accession>
<comment type="similarity">
    <text evidence="1">Belongs to the stealth family.</text>
</comment>
<sequence length="704" mass="79751">MLPLPSTRRPSRHTLGLLFSTRLFNLRRTLVFCLLVTGALFVLHRPVSHSQAPPPCIDPFSLSNGSFDPIYPHPSHTSYRPFQFYSTVFPYSLSQSANDLPSNCVDAFVDQGLPCHSSHYPPKLDVVYTWVNGSDPLINSTIFALATEYTHKHMDGAMSQLYREHDELRHSIRSVFHHFNPHLASVHVVTSDVSAPLCEPQPSHQWRLGHIPQWLDIEGTHSIPINIWHHAQIFDEYKTSSFNSYAIETQLKNIPKLSENFLYMNDDFFFLSNLQVSDFYTDAFGPVLRMQSDLLVKPHRDNIGASPEWQALEYTNGLISDRFGARYRPYSAHQARALSVSIMRELTSIWAEQINATASRPFRGTSHGLGDLYMSFLATHFIVERWREALLWTFVVAKIGSADGVWGEAEAQSAWQAIGGATGSIETKVLRGERETLEFGRVRRILEKGGHGDQTLNSRRTTYVFSSADGYPYTGFGRRGSYSWTPDPDKFDPGERCTMEFDDCFATVRDGRKLTSDDVFKRVAFERPYACGDCIITALVTASGRLGLSAFLPSPNRTFQAKPGDSQDRREKPIPIPILPLTPTWWKTDFSLDSVLSPYASNATPSTPIDLRAWVVQVLQRYRFVIGETPAMFALLSNPQQAQQLLGRIGSSDSIRPREALLCINDDIQKDHDTVAKLLMEFMRNQWPTPSPWEKDVQDRPTRL</sequence>
<keyword evidence="8" id="KW-1185">Reference proteome</keyword>
<evidence type="ECO:0000256" key="1">
    <source>
        <dbReference type="ARBA" id="ARBA00007583"/>
    </source>
</evidence>
<evidence type="ECO:0000259" key="4">
    <source>
        <dbReference type="Pfam" id="PF17101"/>
    </source>
</evidence>
<evidence type="ECO:0000313" key="8">
    <source>
        <dbReference type="Proteomes" id="UP000886523"/>
    </source>
</evidence>
<dbReference type="OrthoDB" id="263283at2759"/>
<dbReference type="AlphaFoldDB" id="A0A9P6B7N1"/>
<dbReference type="EMBL" id="MU128929">
    <property type="protein sequence ID" value="KAF9517786.1"/>
    <property type="molecule type" value="Genomic_DNA"/>
</dbReference>
<keyword evidence="2" id="KW-0808">Transferase</keyword>
<reference evidence="7" key="1">
    <citation type="journal article" date="2020" name="Nat. Commun.">
        <title>Large-scale genome sequencing of mycorrhizal fungi provides insights into the early evolution of symbiotic traits.</title>
        <authorList>
            <person name="Miyauchi S."/>
            <person name="Kiss E."/>
            <person name="Kuo A."/>
            <person name="Drula E."/>
            <person name="Kohler A."/>
            <person name="Sanchez-Garcia M."/>
            <person name="Morin E."/>
            <person name="Andreopoulos B."/>
            <person name="Barry K.W."/>
            <person name="Bonito G."/>
            <person name="Buee M."/>
            <person name="Carver A."/>
            <person name="Chen C."/>
            <person name="Cichocki N."/>
            <person name="Clum A."/>
            <person name="Culley D."/>
            <person name="Crous P.W."/>
            <person name="Fauchery L."/>
            <person name="Girlanda M."/>
            <person name="Hayes R.D."/>
            <person name="Keri Z."/>
            <person name="LaButti K."/>
            <person name="Lipzen A."/>
            <person name="Lombard V."/>
            <person name="Magnuson J."/>
            <person name="Maillard F."/>
            <person name="Murat C."/>
            <person name="Nolan M."/>
            <person name="Ohm R.A."/>
            <person name="Pangilinan J."/>
            <person name="Pereira M.F."/>
            <person name="Perotto S."/>
            <person name="Peter M."/>
            <person name="Pfister S."/>
            <person name="Riley R."/>
            <person name="Sitrit Y."/>
            <person name="Stielow J.B."/>
            <person name="Szollosi G."/>
            <person name="Zifcakova L."/>
            <person name="Stursova M."/>
            <person name="Spatafora J.W."/>
            <person name="Tedersoo L."/>
            <person name="Vaario L.M."/>
            <person name="Yamada A."/>
            <person name="Yan M."/>
            <person name="Wang P."/>
            <person name="Xu J."/>
            <person name="Bruns T."/>
            <person name="Baldrian P."/>
            <person name="Vilgalys R."/>
            <person name="Dunand C."/>
            <person name="Henrissat B."/>
            <person name="Grigoriev I.V."/>
            <person name="Hibbett D."/>
            <person name="Nagy L.G."/>
            <person name="Martin F.M."/>
        </authorList>
    </citation>
    <scope>NUCLEOTIDE SEQUENCE</scope>
    <source>
        <strain evidence="7">UP504</strain>
    </source>
</reference>
<dbReference type="GO" id="GO:0046835">
    <property type="term" value="P:carbohydrate phosphorylation"/>
    <property type="evidence" value="ECO:0007669"/>
    <property type="project" value="TreeGrafter"/>
</dbReference>
<dbReference type="PANTHER" id="PTHR24045:SF0">
    <property type="entry name" value="N-ACETYLGLUCOSAMINE-1-PHOSPHOTRANSFERASE SUBUNITS ALPHA_BETA"/>
    <property type="match status" value="1"/>
</dbReference>
<evidence type="ECO:0008006" key="9">
    <source>
        <dbReference type="Google" id="ProtNLM"/>
    </source>
</evidence>
<dbReference type="InterPro" id="IPR031356">
    <property type="entry name" value="Stealth_CR4"/>
</dbReference>
<dbReference type="Pfam" id="PF17101">
    <property type="entry name" value="Stealth_CR1"/>
    <property type="match status" value="1"/>
</dbReference>
<feature type="domain" description="Stealth protein CR1 conserved region 1" evidence="4">
    <location>
        <begin position="123"/>
        <end position="136"/>
    </location>
</feature>
<organism evidence="7 8">
    <name type="scientific">Hydnum rufescens UP504</name>
    <dbReference type="NCBI Taxonomy" id="1448309"/>
    <lineage>
        <taxon>Eukaryota</taxon>
        <taxon>Fungi</taxon>
        <taxon>Dikarya</taxon>
        <taxon>Basidiomycota</taxon>
        <taxon>Agaricomycotina</taxon>
        <taxon>Agaricomycetes</taxon>
        <taxon>Cantharellales</taxon>
        <taxon>Hydnaceae</taxon>
        <taxon>Hydnum</taxon>
    </lineage>
</organism>
<evidence type="ECO:0000259" key="5">
    <source>
        <dbReference type="Pfam" id="PF17102"/>
    </source>
</evidence>
<dbReference type="InterPro" id="IPR031358">
    <property type="entry name" value="Stealth_CR1"/>
</dbReference>
<evidence type="ECO:0000259" key="6">
    <source>
        <dbReference type="Pfam" id="PF17103"/>
    </source>
</evidence>
<dbReference type="Proteomes" id="UP000886523">
    <property type="component" value="Unassembled WGS sequence"/>
</dbReference>